<sequence>MIFDVAAQLAQLQRLTVQWHITDRCNLRCSHCYQDSYRDKGPDLAMLKQIAQQVFTLHQIAQANRKMPLQINLTGGEPCVHPDFPALLEYLSSHPSRPSLAILSNGALIDTEWASLFARLKVKFVQLSVEGNESTHDAIRGRGHFQQVLSATHSLKQAGVRVLWSFTAHDKNYQEFSQVAELAHIHQVDRIWSDRMLPSCHRDAPQPLDTHQSAEYFQQMYQVKCKVESKANNKTEIAMFRALQFQAGGNLPYYCNAGKELITLMPDGSVLPCRRMPINVGNVQQQPLAEIYYQSTLLQQLRNFSSPEECSTCLYRTTCQGGLRCLAYAKHQTPFRADPACSYLAKPVAPSEEN</sequence>
<evidence type="ECO:0000256" key="5">
    <source>
        <dbReference type="ARBA" id="ARBA00023004"/>
    </source>
</evidence>
<dbReference type="PANTHER" id="PTHR11228">
    <property type="entry name" value="RADICAL SAM DOMAIN PROTEIN"/>
    <property type="match status" value="1"/>
</dbReference>
<dbReference type="GO" id="GO:0003824">
    <property type="term" value="F:catalytic activity"/>
    <property type="evidence" value="ECO:0007669"/>
    <property type="project" value="InterPro"/>
</dbReference>
<feature type="domain" description="Radical SAM core" evidence="7">
    <location>
        <begin position="11"/>
        <end position="231"/>
    </location>
</feature>
<keyword evidence="5" id="KW-0408">Iron</keyword>
<keyword evidence="2" id="KW-0004">4Fe-4S</keyword>
<dbReference type="InterPro" id="IPR017200">
    <property type="entry name" value="PqqE-like"/>
</dbReference>
<dbReference type="PROSITE" id="PS51918">
    <property type="entry name" value="RADICAL_SAM"/>
    <property type="match status" value="1"/>
</dbReference>
<dbReference type="InterPro" id="IPR023885">
    <property type="entry name" value="4Fe4S-binding_SPASM_dom"/>
</dbReference>
<dbReference type="PANTHER" id="PTHR11228:SF7">
    <property type="entry name" value="PQQA PEPTIDE CYCLASE"/>
    <property type="match status" value="1"/>
</dbReference>
<dbReference type="Pfam" id="PF04055">
    <property type="entry name" value="Radical_SAM"/>
    <property type="match status" value="1"/>
</dbReference>
<evidence type="ECO:0000256" key="1">
    <source>
        <dbReference type="ARBA" id="ARBA00001966"/>
    </source>
</evidence>
<dbReference type="PIRSF" id="PIRSF037420">
    <property type="entry name" value="PQQ_syn_pqqE"/>
    <property type="match status" value="1"/>
</dbReference>
<gene>
    <name evidence="9" type="ORF">I2492_15070</name>
    <name evidence="8" type="ORF">I2493_15070</name>
</gene>
<dbReference type="SFLD" id="SFLDG01386">
    <property type="entry name" value="main_SPASM_domain-containing"/>
    <property type="match status" value="1"/>
</dbReference>
<evidence type="ECO:0000259" key="7">
    <source>
        <dbReference type="PROSITE" id="PS51918"/>
    </source>
</evidence>
<keyword evidence="4" id="KW-0479">Metal-binding</keyword>
<protein>
    <submittedName>
        <fullName evidence="9">Radical SAM protein</fullName>
    </submittedName>
</protein>
<dbReference type="CDD" id="cd01335">
    <property type="entry name" value="Radical_SAM"/>
    <property type="match status" value="1"/>
</dbReference>
<dbReference type="EMBL" id="JADRCP010000004">
    <property type="protein sequence ID" value="MBK5177641.1"/>
    <property type="molecule type" value="Genomic_DNA"/>
</dbReference>
<accession>A0A9D7AK24</accession>
<evidence type="ECO:0000256" key="3">
    <source>
        <dbReference type="ARBA" id="ARBA00022691"/>
    </source>
</evidence>
<keyword evidence="6" id="KW-0411">Iron-sulfur</keyword>
<name>A0A9D7AK24_9GAMM</name>
<keyword evidence="11" id="KW-1185">Reference proteome</keyword>
<comment type="cofactor">
    <cofactor evidence="1">
        <name>[4Fe-4S] cluster</name>
        <dbReference type="ChEBI" id="CHEBI:49883"/>
    </cofactor>
</comment>
<dbReference type="Gene3D" id="3.20.20.70">
    <property type="entry name" value="Aldolase class I"/>
    <property type="match status" value="1"/>
</dbReference>
<dbReference type="EMBL" id="JADRCQ010000004">
    <property type="protein sequence ID" value="MBK5074332.1"/>
    <property type="molecule type" value="Genomic_DNA"/>
</dbReference>
<evidence type="ECO:0000313" key="11">
    <source>
        <dbReference type="Proteomes" id="UP001296969"/>
    </source>
</evidence>
<dbReference type="InterPro" id="IPR007197">
    <property type="entry name" value="rSAM"/>
</dbReference>
<evidence type="ECO:0000256" key="6">
    <source>
        <dbReference type="ARBA" id="ARBA00023014"/>
    </source>
</evidence>
<dbReference type="Pfam" id="PF13186">
    <property type="entry name" value="SPASM"/>
    <property type="match status" value="1"/>
</dbReference>
<dbReference type="Proteomes" id="UP000807542">
    <property type="component" value="Unassembled WGS sequence"/>
</dbReference>
<reference evidence="9 11" key="1">
    <citation type="submission" date="2020-11" db="EMBL/GenBank/DDBJ databases">
        <title>Insectihabitans protaetiae gen. nov. sp. nov. and Insectihabitans allomyrinae sp. nov., isolated from larvae of Protaetia brevitarsis seulensis and Allomyrina dichotoma, respectively.</title>
        <authorList>
            <person name="Lee S.D."/>
            <person name="Byeon Y.-S."/>
            <person name="Kim S.-M."/>
            <person name="Yang H.L."/>
            <person name="Kim I.S."/>
        </authorList>
    </citation>
    <scope>NUCLEOTIDE SEQUENCE</scope>
    <source>
        <strain evidence="9">CWB-B4</strain>
        <strain evidence="8 11">CWB-B43</strain>
    </source>
</reference>
<dbReference type="SFLD" id="SFLDG01067">
    <property type="entry name" value="SPASM/twitch_domain_containing"/>
    <property type="match status" value="1"/>
</dbReference>
<evidence type="ECO:0000313" key="10">
    <source>
        <dbReference type="Proteomes" id="UP000807542"/>
    </source>
</evidence>
<evidence type="ECO:0000256" key="2">
    <source>
        <dbReference type="ARBA" id="ARBA00022485"/>
    </source>
</evidence>
<evidence type="ECO:0000313" key="8">
    <source>
        <dbReference type="EMBL" id="MBK5074332.1"/>
    </source>
</evidence>
<dbReference type="Proteomes" id="UP001296969">
    <property type="component" value="Unassembled WGS sequence"/>
</dbReference>
<dbReference type="NCBIfam" id="TIGR04085">
    <property type="entry name" value="rSAM_more_4Fe4S"/>
    <property type="match status" value="1"/>
</dbReference>
<evidence type="ECO:0000313" key="9">
    <source>
        <dbReference type="EMBL" id="MBK5177641.1"/>
    </source>
</evidence>
<dbReference type="RefSeq" id="WP_228398921.1">
    <property type="nucleotide sequence ID" value="NZ_JADRCP010000004.1"/>
</dbReference>
<dbReference type="SMART" id="SM00729">
    <property type="entry name" value="Elp3"/>
    <property type="match status" value="1"/>
</dbReference>
<organism evidence="9 10">
    <name type="scientific">Limnobaculum xujianqingii</name>
    <dbReference type="NCBI Taxonomy" id="2738837"/>
    <lineage>
        <taxon>Bacteria</taxon>
        <taxon>Pseudomonadati</taxon>
        <taxon>Pseudomonadota</taxon>
        <taxon>Gammaproteobacteria</taxon>
        <taxon>Enterobacterales</taxon>
        <taxon>Budviciaceae</taxon>
        <taxon>Limnobaculum</taxon>
    </lineage>
</organism>
<dbReference type="InterPro" id="IPR058240">
    <property type="entry name" value="rSAM_sf"/>
</dbReference>
<dbReference type="InterPro" id="IPR006638">
    <property type="entry name" value="Elp3/MiaA/NifB-like_rSAM"/>
</dbReference>
<comment type="caution">
    <text evidence="9">The sequence shown here is derived from an EMBL/GenBank/DDBJ whole genome shotgun (WGS) entry which is preliminary data.</text>
</comment>
<proteinExistence type="predicted"/>
<dbReference type="InterPro" id="IPR013785">
    <property type="entry name" value="Aldolase_TIM"/>
</dbReference>
<dbReference type="AlphaFoldDB" id="A0A9D7AK24"/>
<evidence type="ECO:0000256" key="4">
    <source>
        <dbReference type="ARBA" id="ARBA00022723"/>
    </source>
</evidence>
<keyword evidence="3" id="KW-0949">S-adenosyl-L-methionine</keyword>
<dbReference type="InterPro" id="IPR050377">
    <property type="entry name" value="Radical_SAM_PqqE_MftC-like"/>
</dbReference>
<dbReference type="GO" id="GO:0046872">
    <property type="term" value="F:metal ion binding"/>
    <property type="evidence" value="ECO:0007669"/>
    <property type="project" value="UniProtKB-KW"/>
</dbReference>
<dbReference type="SUPFAM" id="SSF102114">
    <property type="entry name" value="Radical SAM enzymes"/>
    <property type="match status" value="1"/>
</dbReference>
<dbReference type="SFLD" id="SFLDS00029">
    <property type="entry name" value="Radical_SAM"/>
    <property type="match status" value="1"/>
</dbReference>
<dbReference type="GO" id="GO:0051539">
    <property type="term" value="F:4 iron, 4 sulfur cluster binding"/>
    <property type="evidence" value="ECO:0007669"/>
    <property type="project" value="UniProtKB-KW"/>
</dbReference>